<dbReference type="RefSeq" id="WP_112158984.1">
    <property type="nucleotide sequence ID" value="NZ_QKRX01000005.1"/>
</dbReference>
<dbReference type="Pfam" id="PF02463">
    <property type="entry name" value="SMC_N"/>
    <property type="match status" value="1"/>
</dbReference>
<comment type="function">
    <text evidence="1 9">May be involved in recombinational repair of damaged DNA.</text>
</comment>
<dbReference type="GO" id="GO:0005524">
    <property type="term" value="F:ATP binding"/>
    <property type="evidence" value="ECO:0007669"/>
    <property type="project" value="UniProtKB-KW"/>
</dbReference>
<organism evidence="11 12">
    <name type="scientific">Nitrincola tibetensis</name>
    <dbReference type="NCBI Taxonomy" id="2219697"/>
    <lineage>
        <taxon>Bacteria</taxon>
        <taxon>Pseudomonadati</taxon>
        <taxon>Pseudomonadota</taxon>
        <taxon>Gammaproteobacteria</taxon>
        <taxon>Oceanospirillales</taxon>
        <taxon>Oceanospirillaceae</taxon>
        <taxon>Nitrincola</taxon>
    </lineage>
</organism>
<dbReference type="PANTHER" id="PTHR11059:SF0">
    <property type="entry name" value="DNA REPAIR PROTEIN RECN"/>
    <property type="match status" value="1"/>
</dbReference>
<evidence type="ECO:0000259" key="10">
    <source>
        <dbReference type="Pfam" id="PF02463"/>
    </source>
</evidence>
<accession>A0A364NMN4</accession>
<evidence type="ECO:0000256" key="7">
    <source>
        <dbReference type="ARBA" id="ARBA00023204"/>
    </source>
</evidence>
<dbReference type="CDD" id="cd03241">
    <property type="entry name" value="ABC_RecN"/>
    <property type="match status" value="2"/>
</dbReference>
<comment type="similarity">
    <text evidence="2 9">Belongs to the RecN family.</text>
</comment>
<dbReference type="AlphaFoldDB" id="A0A364NMN4"/>
<dbReference type="InterPro" id="IPR027417">
    <property type="entry name" value="P-loop_NTPase"/>
</dbReference>
<evidence type="ECO:0000256" key="9">
    <source>
        <dbReference type="PIRNR" id="PIRNR003128"/>
    </source>
</evidence>
<dbReference type="OrthoDB" id="9806954at2"/>
<evidence type="ECO:0000256" key="8">
    <source>
        <dbReference type="ARBA" id="ARBA00033408"/>
    </source>
</evidence>
<dbReference type="GO" id="GO:0043590">
    <property type="term" value="C:bacterial nucleoid"/>
    <property type="evidence" value="ECO:0007669"/>
    <property type="project" value="TreeGrafter"/>
</dbReference>
<evidence type="ECO:0000256" key="4">
    <source>
        <dbReference type="ARBA" id="ARBA00022741"/>
    </source>
</evidence>
<dbReference type="GO" id="GO:0009432">
    <property type="term" value="P:SOS response"/>
    <property type="evidence" value="ECO:0007669"/>
    <property type="project" value="TreeGrafter"/>
</dbReference>
<dbReference type="Proteomes" id="UP000250744">
    <property type="component" value="Unassembled WGS sequence"/>
</dbReference>
<dbReference type="FunFam" id="3.40.50.300:FF:000319">
    <property type="entry name" value="DNA repair protein RecN"/>
    <property type="match status" value="1"/>
</dbReference>
<evidence type="ECO:0000256" key="1">
    <source>
        <dbReference type="ARBA" id="ARBA00003618"/>
    </source>
</evidence>
<reference evidence="11 12" key="1">
    <citation type="submission" date="2018-06" db="EMBL/GenBank/DDBJ databases">
        <title>Nitrincola tibetense sp. nov., isolated from Lake XuguoCo on Tibetan Plateau.</title>
        <authorList>
            <person name="Xing P."/>
        </authorList>
    </citation>
    <scope>NUCLEOTIDE SEQUENCE [LARGE SCALE GENOMIC DNA]</scope>
    <source>
        <strain evidence="12">xg18</strain>
    </source>
</reference>
<evidence type="ECO:0000256" key="3">
    <source>
        <dbReference type="ARBA" id="ARBA00021315"/>
    </source>
</evidence>
<dbReference type="PANTHER" id="PTHR11059">
    <property type="entry name" value="DNA REPAIR PROTEIN RECN"/>
    <property type="match status" value="1"/>
</dbReference>
<dbReference type="InterPro" id="IPR003395">
    <property type="entry name" value="RecF/RecN/SMC_N"/>
</dbReference>
<name>A0A364NMN4_9GAMM</name>
<dbReference type="PIRSF" id="PIRSF003128">
    <property type="entry name" value="RecN"/>
    <property type="match status" value="1"/>
</dbReference>
<dbReference type="SUPFAM" id="SSF52540">
    <property type="entry name" value="P-loop containing nucleoside triphosphate hydrolases"/>
    <property type="match status" value="1"/>
</dbReference>
<dbReference type="FunFam" id="3.40.50.300:FF:000356">
    <property type="entry name" value="DNA repair protein RecN"/>
    <property type="match status" value="1"/>
</dbReference>
<dbReference type="GO" id="GO:0006310">
    <property type="term" value="P:DNA recombination"/>
    <property type="evidence" value="ECO:0007669"/>
    <property type="project" value="InterPro"/>
</dbReference>
<keyword evidence="5 9" id="KW-0227">DNA damage</keyword>
<evidence type="ECO:0000313" key="11">
    <source>
        <dbReference type="EMBL" id="RAU18343.1"/>
    </source>
</evidence>
<dbReference type="InterPro" id="IPR004604">
    <property type="entry name" value="DNA_recomb/repair_RecN"/>
</dbReference>
<dbReference type="Gene3D" id="3.40.50.300">
    <property type="entry name" value="P-loop containing nucleotide triphosphate hydrolases"/>
    <property type="match status" value="2"/>
</dbReference>
<comment type="caution">
    <text evidence="11">The sequence shown here is derived from an EMBL/GenBank/DDBJ whole genome shotgun (WGS) entry which is preliminary data.</text>
</comment>
<evidence type="ECO:0000256" key="6">
    <source>
        <dbReference type="ARBA" id="ARBA00022840"/>
    </source>
</evidence>
<keyword evidence="7 9" id="KW-0234">DNA repair</keyword>
<keyword evidence="6" id="KW-0067">ATP-binding</keyword>
<dbReference type="NCBIfam" id="TIGR00634">
    <property type="entry name" value="recN"/>
    <property type="match status" value="1"/>
</dbReference>
<keyword evidence="4" id="KW-0547">Nucleotide-binding</keyword>
<dbReference type="GO" id="GO:0006281">
    <property type="term" value="P:DNA repair"/>
    <property type="evidence" value="ECO:0007669"/>
    <property type="project" value="UniProtKB-KW"/>
</dbReference>
<gene>
    <name evidence="11" type="ORF">DN062_08935</name>
</gene>
<dbReference type="NCBIfam" id="NF008121">
    <property type="entry name" value="PRK10869.1"/>
    <property type="match status" value="1"/>
</dbReference>
<proteinExistence type="inferred from homology"/>
<feature type="domain" description="RecF/RecN/SMC N-terminal" evidence="10">
    <location>
        <begin position="1"/>
        <end position="512"/>
    </location>
</feature>
<dbReference type="EMBL" id="QKRX01000005">
    <property type="protein sequence ID" value="RAU18343.1"/>
    <property type="molecule type" value="Genomic_DNA"/>
</dbReference>
<sequence>MLTQLSIRNFAIVERLDLDLNAGMTVISGETGAGKSIMLDALGLTLGDRADSDTVRVGAERAEIAASYDITLIPEALNWLKEHDLEQDSECLVRRIITSEGRSRSYINGQPTPLAMLKELGQLLVDIHGQHEHQRLLKKDHHRVLLDAYANHTSLADEVKRHFSRWHHLQNELNVATEQSSEKNARIQLLSYQLEELEQLGLTETELSALEEEQQTLENAGDILRSGHQLLALTSDSEDENAIAILNHCLQLLDNIQSQSPRLQQANELLNSALIQIDEAGHEIRHYVDCVEINPERLQEVTERLTSIYDVARKHRVLPEQLPALHQQLQDEMSNISRSDEAIAELKTEVDQALTSYLKLAESLSKKRQQFSEKLSKAVDSQLHNLGMLAAHFTVQLTPNSQKTYNAAGLEEVEFLISTNKGQKAKPLAKVASGGELSRISLAIQVVTAETSNTPTLVFDEVDVGIGGAIAEVVGRMLRKLGDRTQVLCVTHQPQVASQGHQHLFVSKTSQKNQTQTRIDLLNDDRRVHEVARMLGGIELTDTSFEHAREMLRVH</sequence>
<protein>
    <recommendedName>
        <fullName evidence="3 9">DNA repair protein RecN</fullName>
    </recommendedName>
    <alternativeName>
        <fullName evidence="8 9">Recombination protein N</fullName>
    </alternativeName>
</protein>
<evidence type="ECO:0000256" key="5">
    <source>
        <dbReference type="ARBA" id="ARBA00022763"/>
    </source>
</evidence>
<evidence type="ECO:0000313" key="12">
    <source>
        <dbReference type="Proteomes" id="UP000250744"/>
    </source>
</evidence>
<evidence type="ECO:0000256" key="2">
    <source>
        <dbReference type="ARBA" id="ARBA00009441"/>
    </source>
</evidence>
<keyword evidence="12" id="KW-1185">Reference proteome</keyword>